<dbReference type="InterPro" id="IPR051679">
    <property type="entry name" value="DASS-Related_Transporters"/>
</dbReference>
<proteinExistence type="predicted"/>
<feature type="transmembrane region" description="Helical" evidence="6">
    <location>
        <begin position="354"/>
        <end position="374"/>
    </location>
</feature>
<accession>A0A418HQ17</accession>
<evidence type="ECO:0000256" key="5">
    <source>
        <dbReference type="ARBA" id="ARBA00023136"/>
    </source>
</evidence>
<evidence type="ECO:0000256" key="1">
    <source>
        <dbReference type="ARBA" id="ARBA00004651"/>
    </source>
</evidence>
<keyword evidence="5 6" id="KW-0472">Membrane</keyword>
<keyword evidence="4 6" id="KW-1133">Transmembrane helix</keyword>
<evidence type="ECO:0000313" key="8">
    <source>
        <dbReference type="Proteomes" id="UP000283576"/>
    </source>
</evidence>
<reference evidence="7 8" key="1">
    <citation type="journal article" date="2016" name="Front. Microbiol.">
        <title>Comprehensive Phylogenetic Analysis of Bovine Non-aureus Staphylococci Species Based on Whole-Genome Sequencing.</title>
        <authorList>
            <person name="Naushad S."/>
            <person name="Barkema H.W."/>
            <person name="Luby C."/>
            <person name="Condas L.A."/>
            <person name="Nobrega D.B."/>
            <person name="Carson D.A."/>
            <person name="De Buck J."/>
        </authorList>
    </citation>
    <scope>NUCLEOTIDE SEQUENCE [LARGE SCALE GENOMIC DNA]</scope>
    <source>
        <strain evidence="7 8">SNUC 1388</strain>
    </source>
</reference>
<comment type="caution">
    <text evidence="7">The sequence shown here is derived from an EMBL/GenBank/DDBJ whole genome shotgun (WGS) entry which is preliminary data.</text>
</comment>
<feature type="transmembrane region" description="Helical" evidence="6">
    <location>
        <begin position="285"/>
        <end position="305"/>
    </location>
</feature>
<evidence type="ECO:0000256" key="3">
    <source>
        <dbReference type="ARBA" id="ARBA00022692"/>
    </source>
</evidence>
<feature type="transmembrane region" description="Helical" evidence="6">
    <location>
        <begin position="16"/>
        <end position="34"/>
    </location>
</feature>
<feature type="transmembrane region" description="Helical" evidence="6">
    <location>
        <begin position="141"/>
        <end position="159"/>
    </location>
</feature>
<dbReference type="GO" id="GO:0005886">
    <property type="term" value="C:plasma membrane"/>
    <property type="evidence" value="ECO:0007669"/>
    <property type="project" value="UniProtKB-SubCell"/>
</dbReference>
<evidence type="ECO:0000313" key="7">
    <source>
        <dbReference type="EMBL" id="RIL43778.1"/>
    </source>
</evidence>
<protein>
    <submittedName>
        <fullName evidence="7">YfcC family protein</fullName>
    </submittedName>
</protein>
<name>A0A418HQ17_STAGA</name>
<gene>
    <name evidence="7" type="ORF">BUZ01_03905</name>
</gene>
<feature type="transmembrane region" description="Helical" evidence="6">
    <location>
        <begin position="76"/>
        <end position="96"/>
    </location>
</feature>
<feature type="transmembrane region" description="Helical" evidence="6">
    <location>
        <begin position="440"/>
        <end position="462"/>
    </location>
</feature>
<evidence type="ECO:0000256" key="6">
    <source>
        <dbReference type="SAM" id="Phobius"/>
    </source>
</evidence>
<organism evidence="7 8">
    <name type="scientific">Staphylococcus gallinarum</name>
    <dbReference type="NCBI Taxonomy" id="1293"/>
    <lineage>
        <taxon>Bacteria</taxon>
        <taxon>Bacillati</taxon>
        <taxon>Bacillota</taxon>
        <taxon>Bacilli</taxon>
        <taxon>Bacillales</taxon>
        <taxon>Staphylococcaceae</taxon>
        <taxon>Staphylococcus</taxon>
    </lineage>
</organism>
<dbReference type="PANTHER" id="PTHR43652:SF2">
    <property type="entry name" value="BASIC AMINO ACID ANTIPORTER YFCC-RELATED"/>
    <property type="match status" value="1"/>
</dbReference>
<dbReference type="PANTHER" id="PTHR43652">
    <property type="entry name" value="BASIC AMINO ACID ANTIPORTER YFCC-RELATED"/>
    <property type="match status" value="1"/>
</dbReference>
<keyword evidence="2" id="KW-1003">Cell membrane</keyword>
<feature type="transmembrane region" description="Helical" evidence="6">
    <location>
        <begin position="415"/>
        <end position="434"/>
    </location>
</feature>
<dbReference type="AlphaFoldDB" id="A0A418HQ17"/>
<feature type="transmembrane region" description="Helical" evidence="6">
    <location>
        <begin position="199"/>
        <end position="220"/>
    </location>
</feature>
<feature type="transmembrane region" description="Helical" evidence="6">
    <location>
        <begin position="116"/>
        <end position="135"/>
    </location>
</feature>
<feature type="transmembrane region" description="Helical" evidence="6">
    <location>
        <begin position="317"/>
        <end position="334"/>
    </location>
</feature>
<dbReference type="Pfam" id="PF03606">
    <property type="entry name" value="DcuC"/>
    <property type="match status" value="1"/>
</dbReference>
<evidence type="ECO:0000256" key="2">
    <source>
        <dbReference type="ARBA" id="ARBA00022475"/>
    </source>
</evidence>
<dbReference type="InterPro" id="IPR018385">
    <property type="entry name" value="C4_dicarb_anaerob_car-like"/>
</dbReference>
<feature type="transmembrane region" description="Helical" evidence="6">
    <location>
        <begin position="166"/>
        <end position="187"/>
    </location>
</feature>
<evidence type="ECO:0000256" key="4">
    <source>
        <dbReference type="ARBA" id="ARBA00022989"/>
    </source>
</evidence>
<dbReference type="EMBL" id="QXRZ01000002">
    <property type="protein sequence ID" value="RIL43778.1"/>
    <property type="molecule type" value="Genomic_DNA"/>
</dbReference>
<keyword evidence="3 6" id="KW-0812">Transmembrane</keyword>
<sequence>MTKRIKQLKHIKTPHTYALLLSIIVCASVLTYIIPAGAYDREKKDGQTLVVSGTYHEINQHGVSFFDIFRSIPEGLISGGEIVFYIFLVGGAFGIVHKTGAFENGVNAAMQILGRFKVLMIPLTMLIFSILGFTIGLAEETIIFVPIGIIIARTLGYDAMTGVSMVILDAASGFLGGMLNPFTVGVAQSVAELPMFSGWGLRTVIYIVVLLVAISVVMLYGRRVKNDMSKSIVYELELKERTVQTTVEQSRFSKRQALGLLFIVATILLNVYGIFSFGWSFNEMSANFILAGLLAGFVGGLGVNGTFDAMIEGMKDILFGAMIVGFAKGIIVILENGHIIDSIVHGMTLLLHGVHPTIVILMMFVLQFLLNFFIPSGSGQALTTMPLMVPISDLLEINRQLTVLAFQYGDAISNVLFPTSAILMGALAVGKITYIQWLKFAWKLILLWVVVCSVAMTLALLLGY</sequence>
<dbReference type="RefSeq" id="WP_107526653.1">
    <property type="nucleotide sequence ID" value="NZ_JAIBNU010000003.1"/>
</dbReference>
<comment type="subcellular location">
    <subcellularLocation>
        <location evidence="1">Cell membrane</location>
        <topology evidence="1">Multi-pass membrane protein</topology>
    </subcellularLocation>
</comment>
<feature type="transmembrane region" description="Helical" evidence="6">
    <location>
        <begin position="258"/>
        <end position="279"/>
    </location>
</feature>
<dbReference type="Proteomes" id="UP000283576">
    <property type="component" value="Unassembled WGS sequence"/>
</dbReference>